<dbReference type="Gene3D" id="3.40.50.1820">
    <property type="entry name" value="alpha/beta hydrolase"/>
    <property type="match status" value="1"/>
</dbReference>
<dbReference type="Proteomes" id="UP000214646">
    <property type="component" value="Unassembled WGS sequence"/>
</dbReference>
<evidence type="ECO:0000313" key="3">
    <source>
        <dbReference type="Proteomes" id="UP000214646"/>
    </source>
</evidence>
<sequence>MVLTVSFLGLNLLAYQHARAMLTFQGEAERTPSPQSLTFGQKVNVLARGVTIPRPKNMRSPQDLGLVSETVRYSTADGLNLEGCLIVPPRPRGTVILFHGYTASRATLLEQGQFFHEQGFATLLVDFRGSGGSDGSTTSLGYHEAQDVDASVRYARSRELPGPLILYGFSMGGTAILRSIAALDTRPDAVILESVFARMLGAVRNRFDLMGVPSFPAAELMLFWGGVQVGFSGFDHNPVEYSSACRCAALVLHGAEDRNAKPEEGRAIYEHLTGSKEMVVFAGAGHTSLYAADPKQWTTVVSQFLVKQTEGVTQPGP</sequence>
<dbReference type="InterPro" id="IPR029058">
    <property type="entry name" value="AB_hydrolase_fold"/>
</dbReference>
<accession>A0A225EEJ8</accession>
<feature type="domain" description="Serine aminopeptidase S33" evidence="1">
    <location>
        <begin position="90"/>
        <end position="194"/>
    </location>
</feature>
<organism evidence="2 3">
    <name type="scientific">Fimbriiglobus ruber</name>
    <dbReference type="NCBI Taxonomy" id="1908690"/>
    <lineage>
        <taxon>Bacteria</taxon>
        <taxon>Pseudomonadati</taxon>
        <taxon>Planctomycetota</taxon>
        <taxon>Planctomycetia</taxon>
        <taxon>Gemmatales</taxon>
        <taxon>Gemmataceae</taxon>
        <taxon>Fimbriiglobus</taxon>
    </lineage>
</organism>
<gene>
    <name evidence="2" type="ORF">FRUB_00416</name>
</gene>
<evidence type="ECO:0000259" key="1">
    <source>
        <dbReference type="Pfam" id="PF12146"/>
    </source>
</evidence>
<dbReference type="SUPFAM" id="SSF53474">
    <property type="entry name" value="alpha/beta-Hydrolases"/>
    <property type="match status" value="1"/>
</dbReference>
<dbReference type="EMBL" id="NIDE01000001">
    <property type="protein sequence ID" value="OWK46717.1"/>
    <property type="molecule type" value="Genomic_DNA"/>
</dbReference>
<dbReference type="InterPro" id="IPR052920">
    <property type="entry name" value="DNA-binding_regulatory"/>
</dbReference>
<dbReference type="PANTHER" id="PTHR43358:SF4">
    <property type="entry name" value="ALPHA_BETA HYDROLASE FOLD-1 DOMAIN-CONTAINING PROTEIN"/>
    <property type="match status" value="1"/>
</dbReference>
<dbReference type="InterPro" id="IPR022742">
    <property type="entry name" value="Hydrolase_4"/>
</dbReference>
<dbReference type="PANTHER" id="PTHR43358">
    <property type="entry name" value="ALPHA/BETA-HYDROLASE"/>
    <property type="match status" value="1"/>
</dbReference>
<evidence type="ECO:0000313" key="2">
    <source>
        <dbReference type="EMBL" id="OWK46717.1"/>
    </source>
</evidence>
<protein>
    <recommendedName>
        <fullName evidence="1">Serine aminopeptidase S33 domain-containing protein</fullName>
    </recommendedName>
</protein>
<dbReference type="AlphaFoldDB" id="A0A225EEJ8"/>
<dbReference type="Pfam" id="PF12146">
    <property type="entry name" value="Hydrolase_4"/>
    <property type="match status" value="1"/>
</dbReference>
<comment type="caution">
    <text evidence="2">The sequence shown here is derived from an EMBL/GenBank/DDBJ whole genome shotgun (WGS) entry which is preliminary data.</text>
</comment>
<name>A0A225EEJ8_9BACT</name>
<keyword evidence="3" id="KW-1185">Reference proteome</keyword>
<reference evidence="3" key="1">
    <citation type="submission" date="2017-06" db="EMBL/GenBank/DDBJ databases">
        <title>Genome analysis of Fimbriiglobus ruber SP5, the first member of the order Planctomycetales with confirmed chitinolytic capability.</title>
        <authorList>
            <person name="Ravin N.V."/>
            <person name="Rakitin A.L."/>
            <person name="Ivanova A.A."/>
            <person name="Beletsky A.V."/>
            <person name="Kulichevskaya I.S."/>
            <person name="Mardanov A.V."/>
            <person name="Dedysh S.N."/>
        </authorList>
    </citation>
    <scope>NUCLEOTIDE SEQUENCE [LARGE SCALE GENOMIC DNA]</scope>
    <source>
        <strain evidence="3">SP5</strain>
    </source>
</reference>
<proteinExistence type="predicted"/>